<evidence type="ECO:0000256" key="5">
    <source>
        <dbReference type="ARBA" id="ARBA00022989"/>
    </source>
</evidence>
<feature type="compositionally biased region" description="Basic residues" evidence="10">
    <location>
        <begin position="1"/>
        <end position="13"/>
    </location>
</feature>
<proteinExistence type="inferred from homology"/>
<dbReference type="Proteomes" id="UP000294796">
    <property type="component" value="Unassembled WGS sequence"/>
</dbReference>
<keyword evidence="7 11" id="KW-0472">Membrane</keyword>
<dbReference type="OrthoDB" id="185994at2"/>
<dbReference type="GO" id="GO:0048038">
    <property type="term" value="F:quinone binding"/>
    <property type="evidence" value="ECO:0007669"/>
    <property type="project" value="UniProtKB-KW"/>
</dbReference>
<evidence type="ECO:0000313" key="13">
    <source>
        <dbReference type="EMBL" id="TDK18861.1"/>
    </source>
</evidence>
<dbReference type="GO" id="GO:0016491">
    <property type="term" value="F:oxidoreductase activity"/>
    <property type="evidence" value="ECO:0007669"/>
    <property type="project" value="UniProtKB-KW"/>
</dbReference>
<keyword evidence="4" id="KW-0874">Quinone</keyword>
<keyword evidence="8" id="KW-1015">Disulfide bond</keyword>
<dbReference type="InterPro" id="IPR012932">
    <property type="entry name" value="VKOR"/>
</dbReference>
<dbReference type="CDD" id="cd12916">
    <property type="entry name" value="VKOR_1"/>
    <property type="match status" value="1"/>
</dbReference>
<evidence type="ECO:0000256" key="3">
    <source>
        <dbReference type="ARBA" id="ARBA00022692"/>
    </source>
</evidence>
<evidence type="ECO:0000256" key="1">
    <source>
        <dbReference type="ARBA" id="ARBA00004141"/>
    </source>
</evidence>
<gene>
    <name evidence="13" type="ORF">E2F46_17115</name>
</gene>
<protein>
    <submittedName>
        <fullName evidence="13">Vitamin K epoxide reductase</fullName>
    </submittedName>
</protein>
<dbReference type="GO" id="GO:0016020">
    <property type="term" value="C:membrane"/>
    <property type="evidence" value="ECO:0007669"/>
    <property type="project" value="UniProtKB-SubCell"/>
</dbReference>
<dbReference type="Gene3D" id="3.40.30.10">
    <property type="entry name" value="Glutaredoxin"/>
    <property type="match status" value="1"/>
</dbReference>
<dbReference type="AlphaFoldDB" id="A0A4R5TSK8"/>
<feature type="transmembrane region" description="Helical" evidence="11">
    <location>
        <begin position="83"/>
        <end position="104"/>
    </location>
</feature>
<feature type="transmembrane region" description="Helical" evidence="11">
    <location>
        <begin position="174"/>
        <end position="194"/>
    </location>
</feature>
<evidence type="ECO:0000259" key="12">
    <source>
        <dbReference type="SMART" id="SM00756"/>
    </source>
</evidence>
<sequence length="302" mass="32608">MAKKTKAARHQPQARKPGESTVAHAGKQQPRASRVDIALRVLTALGVLLTAYLTWVASSGGGAAFCTEGSACDVVQSSQWSRLLGAPIALWGLGLYAVLAWLAWRPGSRVLRWRRMWRLSFLGLAISVYLTLAGWVALQALCGWCLLSLATMAAIFIVLQATRPDGAPGVRMSSWLLGNGLIALGLLAVLHVSASGLMERRGDPRLHGLAEHLERSGVKYYGASWCANCREQTRKFAGAAGKLPYVECSPNGRTGGVAFECVSERISGYPTWVIGGRHYVEVIEPERLAAMTGYDWDGSRGE</sequence>
<dbReference type="EMBL" id="SMTF01000027">
    <property type="protein sequence ID" value="TDK18861.1"/>
    <property type="molecule type" value="Genomic_DNA"/>
</dbReference>
<feature type="transmembrane region" description="Helical" evidence="11">
    <location>
        <begin position="37"/>
        <end position="55"/>
    </location>
</feature>
<keyword evidence="6" id="KW-0560">Oxidoreductase</keyword>
<comment type="similarity">
    <text evidence="2">Belongs to the VKOR family.</text>
</comment>
<dbReference type="Gene3D" id="1.20.1440.130">
    <property type="entry name" value="VKOR domain"/>
    <property type="match status" value="1"/>
</dbReference>
<evidence type="ECO:0000256" key="2">
    <source>
        <dbReference type="ARBA" id="ARBA00006214"/>
    </source>
</evidence>
<keyword evidence="9" id="KW-0676">Redox-active center</keyword>
<dbReference type="Pfam" id="PF07884">
    <property type="entry name" value="VKOR"/>
    <property type="match status" value="1"/>
</dbReference>
<dbReference type="PANTHER" id="PTHR34573:SF1">
    <property type="entry name" value="VITAMIN K EPOXIDE REDUCTASE DOMAIN-CONTAINING PROTEIN"/>
    <property type="match status" value="1"/>
</dbReference>
<organism evidence="13 14">
    <name type="scientific">Luteimonas aestuarii</name>
    <dbReference type="NCBI Taxonomy" id="453837"/>
    <lineage>
        <taxon>Bacteria</taxon>
        <taxon>Pseudomonadati</taxon>
        <taxon>Pseudomonadota</taxon>
        <taxon>Gammaproteobacteria</taxon>
        <taxon>Lysobacterales</taxon>
        <taxon>Lysobacteraceae</taxon>
        <taxon>Luteimonas</taxon>
    </lineage>
</organism>
<evidence type="ECO:0000313" key="14">
    <source>
        <dbReference type="Proteomes" id="UP000294796"/>
    </source>
</evidence>
<name>A0A4R5TSK8_9GAMM</name>
<keyword evidence="14" id="KW-1185">Reference proteome</keyword>
<dbReference type="PANTHER" id="PTHR34573">
    <property type="entry name" value="VKC DOMAIN-CONTAINING PROTEIN"/>
    <property type="match status" value="1"/>
</dbReference>
<evidence type="ECO:0000256" key="10">
    <source>
        <dbReference type="SAM" id="MobiDB-lite"/>
    </source>
</evidence>
<evidence type="ECO:0000256" key="11">
    <source>
        <dbReference type="SAM" id="Phobius"/>
    </source>
</evidence>
<evidence type="ECO:0000256" key="7">
    <source>
        <dbReference type="ARBA" id="ARBA00023136"/>
    </source>
</evidence>
<dbReference type="SMART" id="SM00756">
    <property type="entry name" value="VKc"/>
    <property type="match status" value="1"/>
</dbReference>
<dbReference type="InterPro" id="IPR038354">
    <property type="entry name" value="VKOR_sf"/>
</dbReference>
<feature type="domain" description="Vitamin K epoxide reductase" evidence="12">
    <location>
        <begin position="32"/>
        <end position="163"/>
    </location>
</feature>
<reference evidence="13 14" key="1">
    <citation type="submission" date="2019-03" db="EMBL/GenBank/DDBJ databases">
        <title>Luteimonas zhaokaii sp.nov., isolated from the rectal contents of Plateau pika in Yushu, Qinghai Province, China.</title>
        <authorList>
            <person name="Zhang G."/>
        </authorList>
    </citation>
    <scope>NUCLEOTIDE SEQUENCE [LARGE SCALE GENOMIC DNA]</scope>
    <source>
        <strain evidence="13 14">B9</strain>
    </source>
</reference>
<keyword evidence="5 11" id="KW-1133">Transmembrane helix</keyword>
<comment type="caution">
    <text evidence="13">The sequence shown here is derived from an EMBL/GenBank/DDBJ whole genome shotgun (WGS) entry which is preliminary data.</text>
</comment>
<keyword evidence="3 11" id="KW-0812">Transmembrane</keyword>
<evidence type="ECO:0000256" key="9">
    <source>
        <dbReference type="ARBA" id="ARBA00023284"/>
    </source>
</evidence>
<evidence type="ECO:0000256" key="6">
    <source>
        <dbReference type="ARBA" id="ARBA00023002"/>
    </source>
</evidence>
<evidence type="ECO:0000256" key="8">
    <source>
        <dbReference type="ARBA" id="ARBA00023157"/>
    </source>
</evidence>
<dbReference type="InterPro" id="IPR044698">
    <property type="entry name" value="VKOR/LTO1"/>
</dbReference>
<comment type="subcellular location">
    <subcellularLocation>
        <location evidence="1">Membrane</location>
        <topology evidence="1">Multi-pass membrane protein</topology>
    </subcellularLocation>
</comment>
<dbReference type="RefSeq" id="WP_133323798.1">
    <property type="nucleotide sequence ID" value="NZ_SMTF01000027.1"/>
</dbReference>
<accession>A0A4R5TSK8</accession>
<evidence type="ECO:0000256" key="4">
    <source>
        <dbReference type="ARBA" id="ARBA00022719"/>
    </source>
</evidence>
<feature type="transmembrane region" description="Helical" evidence="11">
    <location>
        <begin position="116"/>
        <end position="138"/>
    </location>
</feature>
<feature type="region of interest" description="Disordered" evidence="10">
    <location>
        <begin position="1"/>
        <end position="28"/>
    </location>
</feature>
<feature type="transmembrane region" description="Helical" evidence="11">
    <location>
        <begin position="144"/>
        <end position="162"/>
    </location>
</feature>